<dbReference type="EMBL" id="JAFBDZ010000002">
    <property type="protein sequence ID" value="MBM7585791.1"/>
    <property type="molecule type" value="Genomic_DNA"/>
</dbReference>
<feature type="transmembrane region" description="Helical" evidence="8">
    <location>
        <begin position="47"/>
        <end position="68"/>
    </location>
</feature>
<name>A0ABS2NDZ3_9BACI</name>
<keyword evidence="7 8" id="KW-0472">Membrane</keyword>
<reference evidence="9 10" key="1">
    <citation type="submission" date="2021-01" db="EMBL/GenBank/DDBJ databases">
        <title>Genomic Encyclopedia of Type Strains, Phase IV (KMG-IV): sequencing the most valuable type-strain genomes for metagenomic binning, comparative biology and taxonomic classification.</title>
        <authorList>
            <person name="Goeker M."/>
        </authorList>
    </citation>
    <scope>NUCLEOTIDE SEQUENCE [LARGE SCALE GENOMIC DNA]</scope>
    <source>
        <strain evidence="9 10">DSM 24834</strain>
    </source>
</reference>
<dbReference type="InterPro" id="IPR004761">
    <property type="entry name" value="Spore_GerAB"/>
</dbReference>
<protein>
    <submittedName>
        <fullName evidence="9">Spore germination protein KB</fullName>
    </submittedName>
</protein>
<evidence type="ECO:0000313" key="9">
    <source>
        <dbReference type="EMBL" id="MBM7585791.1"/>
    </source>
</evidence>
<feature type="transmembrane region" description="Helical" evidence="8">
    <location>
        <begin position="194"/>
        <end position="214"/>
    </location>
</feature>
<evidence type="ECO:0000313" key="10">
    <source>
        <dbReference type="Proteomes" id="UP001646157"/>
    </source>
</evidence>
<feature type="transmembrane region" description="Helical" evidence="8">
    <location>
        <begin position="124"/>
        <end position="143"/>
    </location>
</feature>
<proteinExistence type="inferred from homology"/>
<keyword evidence="4" id="KW-0309">Germination</keyword>
<keyword evidence="5 8" id="KW-0812">Transmembrane</keyword>
<feature type="transmembrane region" description="Helical" evidence="8">
    <location>
        <begin position="312"/>
        <end position="330"/>
    </location>
</feature>
<dbReference type="Proteomes" id="UP001646157">
    <property type="component" value="Unassembled WGS sequence"/>
</dbReference>
<feature type="transmembrane region" description="Helical" evidence="8">
    <location>
        <begin position="345"/>
        <end position="366"/>
    </location>
</feature>
<dbReference type="PANTHER" id="PTHR34975:SF2">
    <property type="entry name" value="SPORE GERMINATION PROTEIN A2"/>
    <property type="match status" value="1"/>
</dbReference>
<gene>
    <name evidence="9" type="ORF">JOC86_002333</name>
</gene>
<evidence type="ECO:0000256" key="2">
    <source>
        <dbReference type="ARBA" id="ARBA00007998"/>
    </source>
</evidence>
<evidence type="ECO:0000256" key="8">
    <source>
        <dbReference type="SAM" id="Phobius"/>
    </source>
</evidence>
<evidence type="ECO:0000256" key="6">
    <source>
        <dbReference type="ARBA" id="ARBA00022989"/>
    </source>
</evidence>
<keyword evidence="3" id="KW-0813">Transport</keyword>
<comment type="caution">
    <text evidence="9">The sequence shown here is derived from an EMBL/GenBank/DDBJ whole genome shotgun (WGS) entry which is preliminary data.</text>
</comment>
<comment type="similarity">
    <text evidence="2">Belongs to the amino acid-polyamine-organocation (APC) superfamily. Spore germination protein (SGP) (TC 2.A.3.9) family.</text>
</comment>
<feature type="transmembrane region" description="Helical" evidence="8">
    <location>
        <begin position="12"/>
        <end position="35"/>
    </location>
</feature>
<feature type="transmembrane region" description="Helical" evidence="8">
    <location>
        <begin position="226"/>
        <end position="248"/>
    </location>
</feature>
<feature type="transmembrane region" description="Helical" evidence="8">
    <location>
        <begin position="278"/>
        <end position="300"/>
    </location>
</feature>
<dbReference type="Gene3D" id="1.20.1740.10">
    <property type="entry name" value="Amino acid/polyamine transporter I"/>
    <property type="match status" value="1"/>
</dbReference>
<dbReference type="Pfam" id="PF03845">
    <property type="entry name" value="Spore_permease"/>
    <property type="match status" value="1"/>
</dbReference>
<evidence type="ECO:0000256" key="3">
    <source>
        <dbReference type="ARBA" id="ARBA00022448"/>
    </source>
</evidence>
<organism evidence="9 10">
    <name type="scientific">Rossellomorea pakistanensis</name>
    <dbReference type="NCBI Taxonomy" id="992288"/>
    <lineage>
        <taxon>Bacteria</taxon>
        <taxon>Bacillati</taxon>
        <taxon>Bacillota</taxon>
        <taxon>Bacilli</taxon>
        <taxon>Bacillales</taxon>
        <taxon>Bacillaceae</taxon>
        <taxon>Rossellomorea</taxon>
    </lineage>
</organism>
<evidence type="ECO:0000256" key="7">
    <source>
        <dbReference type="ARBA" id="ARBA00023136"/>
    </source>
</evidence>
<feature type="transmembrane region" description="Helical" evidence="8">
    <location>
        <begin position="155"/>
        <end position="174"/>
    </location>
</feature>
<sequence>MIIENGKMLDNGLISTFQFMILTFLFTIGSAILVIPSILAAESKQDAPIAVILSIGVGMFIILIYTALANFFPKMSIVEIIEHLLGKWIGSIVSFTFIFFLYYNALALLLYVGEFMTTQLMPETPIESIMFLFIIIVIMGIWLGLEVMARSAEILCFWFIFLFIVLVIFISPQIDWKNAQPVLESGAKPITLTIVYFLSFTFFPLVALLMIFPARVNQLKNARKGFFLGSLLGGILLFIIVLLSILVLGPDQTARHLYPSYVLAEKINIGDFIQRIEVIIAVMWIISLYIKMTLYFYGSIIGFAQLFKFKDYRFLTLPFGMIMIPSALIFHPNVVHLQTFDTKTWPPYGITFGLILPLLLLGIAVIRKKIEKSRSS</sequence>
<keyword evidence="10" id="KW-1185">Reference proteome</keyword>
<evidence type="ECO:0000256" key="5">
    <source>
        <dbReference type="ARBA" id="ARBA00022692"/>
    </source>
</evidence>
<evidence type="ECO:0000256" key="1">
    <source>
        <dbReference type="ARBA" id="ARBA00004141"/>
    </source>
</evidence>
<dbReference type="PANTHER" id="PTHR34975">
    <property type="entry name" value="SPORE GERMINATION PROTEIN A2"/>
    <property type="match status" value="1"/>
</dbReference>
<keyword evidence="6 8" id="KW-1133">Transmembrane helix</keyword>
<feature type="transmembrane region" description="Helical" evidence="8">
    <location>
        <begin position="88"/>
        <end position="112"/>
    </location>
</feature>
<dbReference type="NCBIfam" id="TIGR00912">
    <property type="entry name" value="2A0309"/>
    <property type="match status" value="1"/>
</dbReference>
<evidence type="ECO:0000256" key="4">
    <source>
        <dbReference type="ARBA" id="ARBA00022544"/>
    </source>
</evidence>
<accession>A0ABS2NDZ3</accession>
<comment type="subcellular location">
    <subcellularLocation>
        <location evidence="1">Membrane</location>
        <topology evidence="1">Multi-pass membrane protein</topology>
    </subcellularLocation>
</comment>